<comment type="caution">
    <text evidence="7">The sequence shown here is derived from an EMBL/GenBank/DDBJ whole genome shotgun (WGS) entry which is preliminary data.</text>
</comment>
<accession>A0A852YAT6</accession>
<dbReference type="PANTHER" id="PTHR30346">
    <property type="entry name" value="TRANSCRIPTIONAL DUAL REGULATOR HCAR-RELATED"/>
    <property type="match status" value="1"/>
</dbReference>
<dbReference type="Pfam" id="PF03466">
    <property type="entry name" value="LysR_substrate"/>
    <property type="match status" value="1"/>
</dbReference>
<dbReference type="CDD" id="cd05466">
    <property type="entry name" value="PBP2_LTTR_substrate"/>
    <property type="match status" value="1"/>
</dbReference>
<keyword evidence="4" id="KW-0804">Transcription</keyword>
<evidence type="ECO:0000256" key="3">
    <source>
        <dbReference type="ARBA" id="ARBA00023125"/>
    </source>
</evidence>
<organism evidence="7 8">
    <name type="scientific">Schumannella luteola</name>
    <dbReference type="NCBI Taxonomy" id="472059"/>
    <lineage>
        <taxon>Bacteria</taxon>
        <taxon>Bacillati</taxon>
        <taxon>Actinomycetota</taxon>
        <taxon>Actinomycetes</taxon>
        <taxon>Micrococcales</taxon>
        <taxon>Microbacteriaceae</taxon>
        <taxon>Schumannella</taxon>
    </lineage>
</organism>
<dbReference type="Gene3D" id="3.40.190.10">
    <property type="entry name" value="Periplasmic binding protein-like II"/>
    <property type="match status" value="2"/>
</dbReference>
<keyword evidence="3 7" id="KW-0238">DNA-binding</keyword>
<dbReference type="GO" id="GO:0003677">
    <property type="term" value="F:DNA binding"/>
    <property type="evidence" value="ECO:0007669"/>
    <property type="project" value="UniProtKB-KW"/>
</dbReference>
<dbReference type="PANTHER" id="PTHR30346:SF0">
    <property type="entry name" value="HCA OPERON TRANSCRIPTIONAL ACTIVATOR HCAR"/>
    <property type="match status" value="1"/>
</dbReference>
<dbReference type="InterPro" id="IPR036388">
    <property type="entry name" value="WH-like_DNA-bd_sf"/>
</dbReference>
<evidence type="ECO:0000256" key="2">
    <source>
        <dbReference type="ARBA" id="ARBA00023015"/>
    </source>
</evidence>
<dbReference type="GO" id="GO:0032993">
    <property type="term" value="C:protein-DNA complex"/>
    <property type="evidence" value="ECO:0007669"/>
    <property type="project" value="TreeGrafter"/>
</dbReference>
<dbReference type="InterPro" id="IPR036390">
    <property type="entry name" value="WH_DNA-bd_sf"/>
</dbReference>
<dbReference type="Pfam" id="PF00126">
    <property type="entry name" value="HTH_1"/>
    <property type="match status" value="1"/>
</dbReference>
<dbReference type="EMBL" id="JACBZY010000001">
    <property type="protein sequence ID" value="NYG98470.1"/>
    <property type="molecule type" value="Genomic_DNA"/>
</dbReference>
<evidence type="ECO:0000313" key="7">
    <source>
        <dbReference type="EMBL" id="NYG98470.1"/>
    </source>
</evidence>
<evidence type="ECO:0000313" key="8">
    <source>
        <dbReference type="Proteomes" id="UP000553888"/>
    </source>
</evidence>
<dbReference type="SUPFAM" id="SSF53850">
    <property type="entry name" value="Periplasmic binding protein-like II"/>
    <property type="match status" value="1"/>
</dbReference>
<evidence type="ECO:0000256" key="4">
    <source>
        <dbReference type="ARBA" id="ARBA00023163"/>
    </source>
</evidence>
<feature type="region of interest" description="Disordered" evidence="5">
    <location>
        <begin position="307"/>
        <end position="332"/>
    </location>
</feature>
<dbReference type="InterPro" id="IPR000847">
    <property type="entry name" value="LysR_HTH_N"/>
</dbReference>
<evidence type="ECO:0000256" key="1">
    <source>
        <dbReference type="ARBA" id="ARBA00009437"/>
    </source>
</evidence>
<dbReference type="PRINTS" id="PR00039">
    <property type="entry name" value="HTHLYSR"/>
</dbReference>
<gene>
    <name evidence="7" type="ORF">BJ979_001096</name>
</gene>
<proteinExistence type="inferred from homology"/>
<dbReference type="Proteomes" id="UP000553888">
    <property type="component" value="Unassembled WGS sequence"/>
</dbReference>
<keyword evidence="2" id="KW-0805">Transcription regulation</keyword>
<dbReference type="SUPFAM" id="SSF46785">
    <property type="entry name" value="Winged helix' DNA-binding domain"/>
    <property type="match status" value="1"/>
</dbReference>
<sequence>MTPESSRTRAHVDPIDVDTRALELFVLLAEHRHYGSAARAASIAQPALSQHIKRLESTLALRLFDRTTRTVELTAAGRALMPHAREIIAELASLERLRHRFDRLRTGAVRLGISTPMGMTTADRIAAGLADRLWGRHELQVVELRPHELRRALADGAIDLALSLDATALADLGGVSAPIAFDPRSVVVPRSHPLARRRRIELAELRHEVPLALDPDEFGSAELWRPSELPPADGIVGDVGELRDALILQRGICLLPDADAAALVDDSLTRIPVVDAPPVSYALAWCGDTPPLPEDLLLGGGAHGTGLDAHRGTARDADPDLDPDRGPAGRRA</sequence>
<evidence type="ECO:0000256" key="5">
    <source>
        <dbReference type="SAM" id="MobiDB-lite"/>
    </source>
</evidence>
<reference evidence="7 8" key="1">
    <citation type="submission" date="2020-07" db="EMBL/GenBank/DDBJ databases">
        <title>Sequencing the genomes of 1000 actinobacteria strains.</title>
        <authorList>
            <person name="Klenk H.-P."/>
        </authorList>
    </citation>
    <scope>NUCLEOTIDE SEQUENCE [LARGE SCALE GENOMIC DNA]</scope>
    <source>
        <strain evidence="7 8">DSM 23141</strain>
    </source>
</reference>
<feature type="domain" description="HTH lysR-type" evidence="6">
    <location>
        <begin position="17"/>
        <end position="74"/>
    </location>
</feature>
<comment type="similarity">
    <text evidence="1">Belongs to the LysR transcriptional regulatory family.</text>
</comment>
<dbReference type="InterPro" id="IPR005119">
    <property type="entry name" value="LysR_subst-bd"/>
</dbReference>
<name>A0A852YAT6_9MICO</name>
<dbReference type="GO" id="GO:0003700">
    <property type="term" value="F:DNA-binding transcription factor activity"/>
    <property type="evidence" value="ECO:0007669"/>
    <property type="project" value="InterPro"/>
</dbReference>
<dbReference type="PROSITE" id="PS50931">
    <property type="entry name" value="HTH_LYSR"/>
    <property type="match status" value="1"/>
</dbReference>
<keyword evidence="8" id="KW-1185">Reference proteome</keyword>
<feature type="compositionally biased region" description="Basic and acidic residues" evidence="5">
    <location>
        <begin position="308"/>
        <end position="332"/>
    </location>
</feature>
<dbReference type="RefSeq" id="WP_179565948.1">
    <property type="nucleotide sequence ID" value="NZ_JACBZY010000001.1"/>
</dbReference>
<evidence type="ECO:0000259" key="6">
    <source>
        <dbReference type="PROSITE" id="PS50931"/>
    </source>
</evidence>
<dbReference type="AlphaFoldDB" id="A0A852YAT6"/>
<protein>
    <submittedName>
        <fullName evidence="7">DNA-binding transcriptional LysR family regulator</fullName>
    </submittedName>
</protein>
<dbReference type="Gene3D" id="1.10.10.10">
    <property type="entry name" value="Winged helix-like DNA-binding domain superfamily/Winged helix DNA-binding domain"/>
    <property type="match status" value="1"/>
</dbReference>
<dbReference type="FunFam" id="1.10.10.10:FF:000001">
    <property type="entry name" value="LysR family transcriptional regulator"/>
    <property type="match status" value="1"/>
</dbReference>